<proteinExistence type="predicted"/>
<gene>
    <name evidence="3" type="ORF">Pr1d_06450</name>
</gene>
<organism evidence="3 4">
    <name type="scientific">Bythopirellula goksoeyrii</name>
    <dbReference type="NCBI Taxonomy" id="1400387"/>
    <lineage>
        <taxon>Bacteria</taxon>
        <taxon>Pseudomonadati</taxon>
        <taxon>Planctomycetota</taxon>
        <taxon>Planctomycetia</taxon>
        <taxon>Pirellulales</taxon>
        <taxon>Lacipirellulaceae</taxon>
        <taxon>Bythopirellula</taxon>
    </lineage>
</organism>
<dbReference type="InterPro" id="IPR013424">
    <property type="entry name" value="Ice-binding_C"/>
</dbReference>
<feature type="domain" description="Ice-binding protein C-terminal" evidence="2">
    <location>
        <begin position="254"/>
        <end position="276"/>
    </location>
</feature>
<dbReference type="NCBIfam" id="TIGR02595">
    <property type="entry name" value="PEP_CTERM"/>
    <property type="match status" value="1"/>
</dbReference>
<feature type="chain" id="PRO_5023142770" description="Ice-binding protein C-terminal domain-containing protein" evidence="1">
    <location>
        <begin position="27"/>
        <end position="276"/>
    </location>
</feature>
<feature type="signal peptide" evidence="1">
    <location>
        <begin position="1"/>
        <end position="26"/>
    </location>
</feature>
<evidence type="ECO:0000259" key="2">
    <source>
        <dbReference type="Pfam" id="PF07589"/>
    </source>
</evidence>
<dbReference type="AlphaFoldDB" id="A0A5B9Q308"/>
<accession>A0A5B9Q308</accession>
<dbReference type="Pfam" id="PF07589">
    <property type="entry name" value="PEP-CTERM"/>
    <property type="match status" value="1"/>
</dbReference>
<dbReference type="Proteomes" id="UP000323917">
    <property type="component" value="Chromosome"/>
</dbReference>
<evidence type="ECO:0000313" key="4">
    <source>
        <dbReference type="Proteomes" id="UP000323917"/>
    </source>
</evidence>
<sequence precursor="true">MNSHLRKSCFACLAMLVLAAPSNALAQHAVEVLSYDSGSTPASGFTSSSAALGIPERDTGEGVFPGEVTLFNPPWLDSEIVSIGEGGFLELRLSNYVLADPTGPELGVFTNVGFIDVDFPNGQIGSPPGIFGADSAEVSVSEDGLTWFNLGEILFDLPTQGYADTSGTIPLDFQQPFTGVLADFAGLPFENAVNPDALELLAGSGGGTWLDISGAPFSQIGYVRFAVADDLDSNTSLNFELDGVSISTSAMGGPVPEPGTCLLLAGALSMASFRRR</sequence>
<protein>
    <recommendedName>
        <fullName evidence="2">Ice-binding protein C-terminal domain-containing protein</fullName>
    </recommendedName>
</protein>
<dbReference type="RefSeq" id="WP_148072158.1">
    <property type="nucleotide sequence ID" value="NZ_CP042913.1"/>
</dbReference>
<reference evidence="3 4" key="1">
    <citation type="submission" date="2019-08" db="EMBL/GenBank/DDBJ databases">
        <title>Deep-cultivation of Planctomycetes and their phenomic and genomic characterization uncovers novel biology.</title>
        <authorList>
            <person name="Wiegand S."/>
            <person name="Jogler M."/>
            <person name="Boedeker C."/>
            <person name="Pinto D."/>
            <person name="Vollmers J."/>
            <person name="Rivas-Marin E."/>
            <person name="Kohn T."/>
            <person name="Peeters S.H."/>
            <person name="Heuer A."/>
            <person name="Rast P."/>
            <person name="Oberbeckmann S."/>
            <person name="Bunk B."/>
            <person name="Jeske O."/>
            <person name="Meyerdierks A."/>
            <person name="Storesund J.E."/>
            <person name="Kallscheuer N."/>
            <person name="Luecker S."/>
            <person name="Lage O.M."/>
            <person name="Pohl T."/>
            <person name="Merkel B.J."/>
            <person name="Hornburger P."/>
            <person name="Mueller R.-W."/>
            <person name="Bruemmer F."/>
            <person name="Labrenz M."/>
            <person name="Spormann A.M."/>
            <person name="Op den Camp H."/>
            <person name="Overmann J."/>
            <person name="Amann R."/>
            <person name="Jetten M.S.M."/>
            <person name="Mascher T."/>
            <person name="Medema M.H."/>
            <person name="Devos D.P."/>
            <person name="Kaster A.-K."/>
            <person name="Ovreas L."/>
            <person name="Rohde M."/>
            <person name="Galperin M.Y."/>
            <person name="Jogler C."/>
        </authorList>
    </citation>
    <scope>NUCLEOTIDE SEQUENCE [LARGE SCALE GENOMIC DNA]</scope>
    <source>
        <strain evidence="3 4">Pr1d</strain>
    </source>
</reference>
<keyword evidence="1" id="KW-0732">Signal</keyword>
<dbReference type="OrthoDB" id="272246at2"/>
<keyword evidence="4" id="KW-1185">Reference proteome</keyword>
<evidence type="ECO:0000256" key="1">
    <source>
        <dbReference type="SAM" id="SignalP"/>
    </source>
</evidence>
<dbReference type="EMBL" id="CP042913">
    <property type="protein sequence ID" value="QEG33384.1"/>
    <property type="molecule type" value="Genomic_DNA"/>
</dbReference>
<evidence type="ECO:0000313" key="3">
    <source>
        <dbReference type="EMBL" id="QEG33384.1"/>
    </source>
</evidence>
<dbReference type="KEGG" id="bgok:Pr1d_06450"/>
<name>A0A5B9Q308_9BACT</name>